<dbReference type="EMBL" id="KN831768">
    <property type="protein sequence ID" value="KIM49144.1"/>
    <property type="molecule type" value="Genomic_DNA"/>
</dbReference>
<dbReference type="HOGENOM" id="CLU_048299_1_0_1"/>
<evidence type="ECO:0000313" key="2">
    <source>
        <dbReference type="Proteomes" id="UP000053424"/>
    </source>
</evidence>
<evidence type="ECO:0000313" key="1">
    <source>
        <dbReference type="EMBL" id="KIM49144.1"/>
    </source>
</evidence>
<sequence>MVRTAYDFDPHALNNLRRYMKSFAPPEPERADAVEILLQISKRDEGTLTIRPDPLRVLEIIKPLTMTIDDLVTYWYSHSFPIKPVKKIDLTLPCHTLPTNFVNSKFFSHKACNIEVMIPWFQVILNTAARVMHCAFPITNDTNFIVPQPSENDLDQQLLRHLLWHWGATHSTSLVFVYQTPYTLNERDMQDFVQCYSLPPFQRDSENEYSLNKYRLWAKVWDACASNRSHYFVLSSYNQWVFGIFSRSMKTAFVSRVYSYMSDSPTILQLLVYWLASSSNGTIQGTFDIPHVPESTLPPLSEDCEMDAVHESTGPCRPPLWQGHGEPGQDADVDLRSILSGEGSLHSTYDKTVLQNPDVKNWVEKSDLTTRRAIDEDDFVFLPRAAPRRADDEFIINELQGEWMV</sequence>
<protein>
    <submittedName>
        <fullName evidence="1">Uncharacterized protein</fullName>
    </submittedName>
</protein>
<dbReference type="OrthoDB" id="2579508at2759"/>
<dbReference type="Proteomes" id="UP000053424">
    <property type="component" value="Unassembled WGS sequence"/>
</dbReference>
<name>A0A0C3CYD1_HEBCY</name>
<dbReference type="AlphaFoldDB" id="A0A0C3CYD1"/>
<gene>
    <name evidence="1" type="ORF">M413DRAFT_97695</name>
</gene>
<proteinExistence type="predicted"/>
<keyword evidence="2" id="KW-1185">Reference proteome</keyword>
<reference evidence="1 2" key="1">
    <citation type="submission" date="2014-04" db="EMBL/GenBank/DDBJ databases">
        <authorList>
            <consortium name="DOE Joint Genome Institute"/>
            <person name="Kuo A."/>
            <person name="Gay G."/>
            <person name="Dore J."/>
            <person name="Kohler A."/>
            <person name="Nagy L.G."/>
            <person name="Floudas D."/>
            <person name="Copeland A."/>
            <person name="Barry K.W."/>
            <person name="Cichocki N."/>
            <person name="Veneault-Fourrey C."/>
            <person name="LaButti K."/>
            <person name="Lindquist E.A."/>
            <person name="Lipzen A."/>
            <person name="Lundell T."/>
            <person name="Morin E."/>
            <person name="Murat C."/>
            <person name="Sun H."/>
            <person name="Tunlid A."/>
            <person name="Henrissat B."/>
            <person name="Grigoriev I.V."/>
            <person name="Hibbett D.S."/>
            <person name="Martin F."/>
            <person name="Nordberg H.P."/>
            <person name="Cantor M.N."/>
            <person name="Hua S.X."/>
        </authorList>
    </citation>
    <scope>NUCLEOTIDE SEQUENCE [LARGE SCALE GENOMIC DNA]</scope>
    <source>
        <strain evidence="2">h7</strain>
    </source>
</reference>
<reference evidence="2" key="2">
    <citation type="submission" date="2015-01" db="EMBL/GenBank/DDBJ databases">
        <title>Evolutionary Origins and Diversification of the Mycorrhizal Mutualists.</title>
        <authorList>
            <consortium name="DOE Joint Genome Institute"/>
            <consortium name="Mycorrhizal Genomics Consortium"/>
            <person name="Kohler A."/>
            <person name="Kuo A."/>
            <person name="Nagy L.G."/>
            <person name="Floudas D."/>
            <person name="Copeland A."/>
            <person name="Barry K.W."/>
            <person name="Cichocki N."/>
            <person name="Veneault-Fourrey C."/>
            <person name="LaButti K."/>
            <person name="Lindquist E.A."/>
            <person name="Lipzen A."/>
            <person name="Lundell T."/>
            <person name="Morin E."/>
            <person name="Murat C."/>
            <person name="Riley R."/>
            <person name="Ohm R."/>
            <person name="Sun H."/>
            <person name="Tunlid A."/>
            <person name="Henrissat B."/>
            <person name="Grigoriev I.V."/>
            <person name="Hibbett D.S."/>
            <person name="Martin F."/>
        </authorList>
    </citation>
    <scope>NUCLEOTIDE SEQUENCE [LARGE SCALE GENOMIC DNA]</scope>
    <source>
        <strain evidence="2">h7</strain>
    </source>
</reference>
<organism evidence="1 2">
    <name type="scientific">Hebeloma cylindrosporum</name>
    <dbReference type="NCBI Taxonomy" id="76867"/>
    <lineage>
        <taxon>Eukaryota</taxon>
        <taxon>Fungi</taxon>
        <taxon>Dikarya</taxon>
        <taxon>Basidiomycota</taxon>
        <taxon>Agaricomycotina</taxon>
        <taxon>Agaricomycetes</taxon>
        <taxon>Agaricomycetidae</taxon>
        <taxon>Agaricales</taxon>
        <taxon>Agaricineae</taxon>
        <taxon>Hymenogastraceae</taxon>
        <taxon>Hebeloma</taxon>
    </lineage>
</organism>
<accession>A0A0C3CYD1</accession>